<accession>A0A3P8K9T0</accession>
<dbReference type="PANTHER" id="PTHR22916">
    <property type="entry name" value="GLYCOSYLTRANSFERASE"/>
    <property type="match status" value="1"/>
</dbReference>
<dbReference type="CDD" id="cd00761">
    <property type="entry name" value="Glyco_tranf_GTA_type"/>
    <property type="match status" value="1"/>
</dbReference>
<keyword evidence="3" id="KW-0328">Glycosyltransferase</keyword>
<dbReference type="InterPro" id="IPR029044">
    <property type="entry name" value="Nucleotide-diphossugar_trans"/>
</dbReference>
<evidence type="ECO:0000313" key="3">
    <source>
        <dbReference type="EMBL" id="VDR42149.1"/>
    </source>
</evidence>
<dbReference type="EC" id="2.4.1.212" evidence="3"/>
<dbReference type="Proteomes" id="UP000280036">
    <property type="component" value="Unassembled WGS sequence"/>
</dbReference>
<keyword evidence="5" id="KW-1185">Reference proteome</keyword>
<dbReference type="EMBL" id="CP101806">
    <property type="protein sequence ID" value="UUD35024.1"/>
    <property type="molecule type" value="Genomic_DNA"/>
</dbReference>
<evidence type="ECO:0000313" key="4">
    <source>
        <dbReference type="Proteomes" id="UP000280036"/>
    </source>
</evidence>
<feature type="domain" description="Glycosyltransferase 2-like" evidence="1">
    <location>
        <begin position="10"/>
        <end position="117"/>
    </location>
</feature>
<evidence type="ECO:0000259" key="1">
    <source>
        <dbReference type="Pfam" id="PF00535"/>
    </source>
</evidence>
<reference evidence="2" key="2">
    <citation type="submission" date="2022-07" db="EMBL/GenBank/DDBJ databases">
        <title>Complete genome of Mycoplasma caviae type strain G122.</title>
        <authorList>
            <person name="Spergser J."/>
        </authorList>
    </citation>
    <scope>NUCLEOTIDE SEQUENCE</scope>
    <source>
        <strain evidence="2">G122</strain>
    </source>
</reference>
<evidence type="ECO:0000313" key="2">
    <source>
        <dbReference type="EMBL" id="UUD35024.1"/>
    </source>
</evidence>
<dbReference type="PANTHER" id="PTHR22916:SF3">
    <property type="entry name" value="UDP-GLCNAC:BETAGAL BETA-1,3-N-ACETYLGLUCOSAMINYLTRANSFERASE-LIKE PROTEIN 1"/>
    <property type="match status" value="1"/>
</dbReference>
<protein>
    <submittedName>
        <fullName evidence="2">Glycosyltransferase family 2 protein</fullName>
    </submittedName>
    <submittedName>
        <fullName evidence="3">Hyaluronan synthase</fullName>
        <ecNumber evidence="3">2.4.1.212</ecNumber>
    </submittedName>
</protein>
<dbReference type="SUPFAM" id="SSF53448">
    <property type="entry name" value="Nucleotide-diphospho-sugar transferases"/>
    <property type="match status" value="1"/>
</dbReference>
<sequence>MNLPKVSLLIPCHNISSHRFFSLKEAVKIKYPNLEILVLNDYSTDNTLEILNDFSKRDERIRVIDLKDYHEHIGLGFNRDFLINQAQGEYVLFLDDDDKIYPSVFDSFAKNYQKGLELIRYKYVVNIPLNKSGTIRMNAPYFKNKNIDWNDPKSTFINTLSFSWGVFIKKQFYLDICKKYNEKFDLHIFEDQRFMLFLYLNCQKYKYVNKVLIKYLLRPNSLVMKIENVNKIVGNVIWQYDEFFKKIAKFNLLNEQDFDLMKSNTLYQLKTFFWMLLRTNKKNKKCEVQEFLVTKLKEYITKYKIREPYKLSFVCKVLYKIFSHKLLSTKNIKR</sequence>
<dbReference type="Pfam" id="PF00535">
    <property type="entry name" value="Glycos_transf_2"/>
    <property type="match status" value="1"/>
</dbReference>
<dbReference type="Proteomes" id="UP001058569">
    <property type="component" value="Chromosome"/>
</dbReference>
<dbReference type="RefSeq" id="WP_164535721.1">
    <property type="nucleotide sequence ID" value="NZ_CP101806.1"/>
</dbReference>
<dbReference type="InterPro" id="IPR001173">
    <property type="entry name" value="Glyco_trans_2-like"/>
</dbReference>
<proteinExistence type="predicted"/>
<gene>
    <name evidence="3" type="primary">hyaD</name>
    <name evidence="3" type="ORF">NCTC10126_00649</name>
    <name evidence="2" type="ORF">NPA07_04425</name>
</gene>
<dbReference type="AlphaFoldDB" id="A0A3P8K9T0"/>
<dbReference type="EMBL" id="UZVY01000001">
    <property type="protein sequence ID" value="VDR42149.1"/>
    <property type="molecule type" value="Genomic_DNA"/>
</dbReference>
<organism evidence="3 4">
    <name type="scientific">Mycoplasmopsis caviae</name>
    <dbReference type="NCBI Taxonomy" id="55603"/>
    <lineage>
        <taxon>Bacteria</taxon>
        <taxon>Bacillati</taxon>
        <taxon>Mycoplasmatota</taxon>
        <taxon>Mycoplasmoidales</taxon>
        <taxon>Metamycoplasmataceae</taxon>
        <taxon>Mycoplasmopsis</taxon>
    </lineage>
</organism>
<evidence type="ECO:0000313" key="5">
    <source>
        <dbReference type="Proteomes" id="UP001058569"/>
    </source>
</evidence>
<reference evidence="3 4" key="1">
    <citation type="submission" date="2018-12" db="EMBL/GenBank/DDBJ databases">
        <authorList>
            <consortium name="Pathogen Informatics"/>
        </authorList>
    </citation>
    <scope>NUCLEOTIDE SEQUENCE [LARGE SCALE GENOMIC DNA]</scope>
    <source>
        <strain evidence="3 4">NCTC10126</strain>
    </source>
</reference>
<keyword evidence="3" id="KW-0808">Transferase</keyword>
<name>A0A3P8K9T0_9BACT</name>
<dbReference type="Gene3D" id="3.90.550.10">
    <property type="entry name" value="Spore Coat Polysaccharide Biosynthesis Protein SpsA, Chain A"/>
    <property type="match status" value="1"/>
</dbReference>
<dbReference type="GO" id="GO:0050501">
    <property type="term" value="F:hyaluronan synthase activity"/>
    <property type="evidence" value="ECO:0007669"/>
    <property type="project" value="UniProtKB-EC"/>
</dbReference>